<evidence type="ECO:0000256" key="5">
    <source>
        <dbReference type="ARBA" id="ARBA00022692"/>
    </source>
</evidence>
<evidence type="ECO:0000259" key="14">
    <source>
        <dbReference type="Pfam" id="PF25293"/>
    </source>
</evidence>
<reference evidence="15" key="2">
    <citation type="journal article" date="2018" name="Biosci. Biotechnol. Biochem.">
        <title>Polysaccharide hydrolase of the hadal zone amphipods Hirondellea gigas.</title>
        <authorList>
            <person name="Kobayashi H."/>
            <person name="Nagahama T."/>
            <person name="Arai W."/>
            <person name="Sasagawa Y."/>
            <person name="Umeda M."/>
            <person name="Hayashi T."/>
            <person name="Nikaido I."/>
            <person name="Watanabe H."/>
            <person name="Oguri K."/>
            <person name="Kitazato H."/>
            <person name="Fujioka K."/>
            <person name="Kido Y."/>
            <person name="Takami H."/>
        </authorList>
    </citation>
    <scope>NUCLEOTIDE SEQUENCE</scope>
    <source>
        <tissue evidence="15">Whole body</tissue>
    </source>
</reference>
<evidence type="ECO:0000256" key="9">
    <source>
        <dbReference type="ARBA" id="ARBA00023136"/>
    </source>
</evidence>
<feature type="domain" description="EMC1 first beta-propeller" evidence="14">
    <location>
        <begin position="21"/>
        <end position="128"/>
    </location>
</feature>
<keyword evidence="10" id="KW-0325">Glycoprotein</keyword>
<dbReference type="SUPFAM" id="SSF50998">
    <property type="entry name" value="Quinoprotein alcohol dehydrogenase-like"/>
    <property type="match status" value="1"/>
</dbReference>
<feature type="domain" description="EMC1 first beta-propeller" evidence="14">
    <location>
        <begin position="145"/>
        <end position="394"/>
    </location>
</feature>
<organism evidence="15">
    <name type="scientific">Hirondellea gigas</name>
    <dbReference type="NCBI Taxonomy" id="1518452"/>
    <lineage>
        <taxon>Eukaryota</taxon>
        <taxon>Metazoa</taxon>
        <taxon>Ecdysozoa</taxon>
        <taxon>Arthropoda</taxon>
        <taxon>Crustacea</taxon>
        <taxon>Multicrustacea</taxon>
        <taxon>Malacostraca</taxon>
        <taxon>Eumalacostraca</taxon>
        <taxon>Peracarida</taxon>
        <taxon>Amphipoda</taxon>
        <taxon>Amphilochidea</taxon>
        <taxon>Lysianassida</taxon>
        <taxon>Lysianassidira</taxon>
        <taxon>Lysianassoidea</taxon>
        <taxon>Lysianassidae</taxon>
        <taxon>Hirondellea</taxon>
    </lineage>
</organism>
<keyword evidence="5 11" id="KW-0812">Transmembrane</keyword>
<evidence type="ECO:0000256" key="3">
    <source>
        <dbReference type="ARBA" id="ARBA00011276"/>
    </source>
</evidence>
<proteinExistence type="evidence at transcript level"/>
<evidence type="ECO:0000256" key="11">
    <source>
        <dbReference type="SAM" id="Phobius"/>
    </source>
</evidence>
<dbReference type="InterPro" id="IPR058545">
    <property type="entry name" value="Beta-prop_EMC1_1st"/>
</dbReference>
<feature type="transmembrane region" description="Helical" evidence="11">
    <location>
        <begin position="903"/>
        <end position="921"/>
    </location>
</feature>
<keyword evidence="6 12" id="KW-0732">Signal</keyword>
<keyword evidence="8 11" id="KW-1133">Transmembrane helix</keyword>
<evidence type="ECO:0000256" key="1">
    <source>
        <dbReference type="ARBA" id="ARBA00004115"/>
    </source>
</evidence>
<reference evidence="16" key="1">
    <citation type="submission" date="2017-11" db="EMBL/GenBank/DDBJ databases">
        <title>The sensing device of the deep-sea amphipod.</title>
        <authorList>
            <person name="Kobayashi H."/>
            <person name="Nagahama T."/>
            <person name="Arai W."/>
            <person name="Sasagawa Y."/>
            <person name="Umeda M."/>
            <person name="Hayashi T."/>
            <person name="Nikaido I."/>
            <person name="Watanabe H."/>
            <person name="Oguri K."/>
            <person name="Kitazato H."/>
            <person name="Fujioka K."/>
            <person name="Kido Y."/>
            <person name="Takami H."/>
        </authorList>
    </citation>
    <scope>NUCLEOTIDE SEQUENCE</scope>
    <source>
        <tissue evidence="16">Whole body</tissue>
    </source>
</reference>
<comment type="subcellular location">
    <subcellularLocation>
        <location evidence="1">Endoplasmic reticulum membrane</location>
        <topology evidence="1">Single-pass type I membrane protein</topology>
    </subcellularLocation>
</comment>
<dbReference type="GO" id="GO:0034975">
    <property type="term" value="P:protein folding in endoplasmic reticulum"/>
    <property type="evidence" value="ECO:0007669"/>
    <property type="project" value="TreeGrafter"/>
</dbReference>
<evidence type="ECO:0000256" key="4">
    <source>
        <dbReference type="ARBA" id="ARBA00020824"/>
    </source>
</evidence>
<evidence type="ECO:0000313" key="16">
    <source>
        <dbReference type="EMBL" id="LAC23143.1"/>
    </source>
</evidence>
<dbReference type="Pfam" id="PF25293">
    <property type="entry name" value="Beta-prop_EMC1_N"/>
    <property type="match status" value="2"/>
</dbReference>
<dbReference type="Pfam" id="PF07774">
    <property type="entry name" value="EMC1_C"/>
    <property type="match status" value="1"/>
</dbReference>
<feature type="domain" description="ER membrane protein complex subunit 1 C-terminal" evidence="13">
    <location>
        <begin position="730"/>
        <end position="935"/>
    </location>
</feature>
<dbReference type="InterPro" id="IPR011047">
    <property type="entry name" value="Quinoprotein_ADH-like_sf"/>
</dbReference>
<evidence type="ECO:0000256" key="10">
    <source>
        <dbReference type="ARBA" id="ARBA00023180"/>
    </source>
</evidence>
<evidence type="ECO:0000259" key="13">
    <source>
        <dbReference type="Pfam" id="PF07774"/>
    </source>
</evidence>
<feature type="signal peptide" evidence="12">
    <location>
        <begin position="1"/>
        <end position="20"/>
    </location>
</feature>
<dbReference type="PANTHER" id="PTHR21573">
    <property type="entry name" value="ER MEMBRANE PROTEIN COMPLEX SUBUNIT 1"/>
    <property type="match status" value="1"/>
</dbReference>
<evidence type="ECO:0000256" key="7">
    <source>
        <dbReference type="ARBA" id="ARBA00022824"/>
    </source>
</evidence>
<dbReference type="EMBL" id="IACT01003925">
    <property type="protein sequence ID" value="LAC23143.1"/>
    <property type="molecule type" value="mRNA"/>
</dbReference>
<evidence type="ECO:0000256" key="2">
    <source>
        <dbReference type="ARBA" id="ARBA00007904"/>
    </source>
</evidence>
<accession>A0A2P2I5T1</accession>
<evidence type="ECO:0000313" key="15">
    <source>
        <dbReference type="EMBL" id="LAB69382.1"/>
    </source>
</evidence>
<dbReference type="InterPro" id="IPR026895">
    <property type="entry name" value="EMC1"/>
</dbReference>
<dbReference type="PANTHER" id="PTHR21573:SF0">
    <property type="entry name" value="ER MEMBRANE PROTEIN COMPLEX SUBUNIT 1"/>
    <property type="match status" value="1"/>
</dbReference>
<feature type="chain" id="PRO_5033765184" description="ER membrane protein complex subunit 1" evidence="12">
    <location>
        <begin position="21"/>
        <end position="936"/>
    </location>
</feature>
<keyword evidence="9 11" id="KW-0472">Membrane</keyword>
<dbReference type="InterPro" id="IPR011678">
    <property type="entry name" value="EMC1_C"/>
</dbReference>
<comment type="similarity">
    <text evidence="2">Belongs to the EMC1 family.</text>
</comment>
<evidence type="ECO:0000256" key="8">
    <source>
        <dbReference type="ARBA" id="ARBA00022989"/>
    </source>
</evidence>
<keyword evidence="7" id="KW-0256">Endoplasmic reticulum</keyword>
<sequence>MHVITVLILLSACVIPATLGLYEDQIGKFDWIQRGIGNVVLAEFESSSSSAETGQARRLVVATEQNVLAMFNTKNREIAWRHVFESGSLGKIETLRVRDGDASVVTGNPPLLRVFDLHTAALVRETQMMMPFKFELEYGKRLVHESDGSITVAHLTEGAVELIRFSSTSGTKMAQQHTFEPWITNTTQCELSSTVLVCADASLGLLLSLPLNKLPTNAKDQGAQFTSVSLQSVGVTVPAPPPGEVVSDCPHIPAALTIHRVHGSHQHLVLKGSSSVLLYCSAGEVTVIPGGAAGSLSTALSLTSDGVLYTVVQDRQAVRISGFSLSSGSELVSRSLSVELPAADGEAVPAVRHLSVEQYSRRGDGEIAVRAFLVMEDHSVHLLAAPGLVWSREEALASILVVEALDLPVSASAVSMHDHSLHTSGIVGSLVQRVRAQSSAVLTWLAELLEGSLSGSGTSSSSESQAVLNRDPFNQHKLLIVATASGKLFALDNWTARVVWSSYQPRVRALPTGKMLLYLQRTVAHFPHPAQMALVAMQQGNCNAVVYTFNPLTGEPMTGGLQLLPYRVSQASMLHHNDDQFVKPVMVVDTELGVHIFPPSCEASAVLPHKDVLYVTMRNTTHLSGYSLRPSKPGALSLTPVWSSYFPPGVITGVFPKRSGDRLHSSGRVMADRSVLYKYNNPNLAVVLAQGHDNVNKNVLSVYLLDLVSGAVVDWISHRFVSGPVHVVHSENWVVYTYHNDKARRHEIHSLELFEGPTQANATAFSSLASLPQAPIVERQAYILPHGVQAASHTITEKSITNKFLLLALQTGGIAQIARWLVDPRRPLSSAGPREEGLMPYAPEVPIPPTEIISYNQTLPRVTGIFTGSTGLESTCIVFVYGLDLFFSRVFPSKMFDVLKDDFDYNLISAVLIGLVVAAIVTRKFAQRKALNQLWK</sequence>
<comment type="subunit">
    <text evidence="3">Component of the ER membrane protein complex (EMC).</text>
</comment>
<name>A0A2P2I5T1_9CRUS</name>
<evidence type="ECO:0000256" key="6">
    <source>
        <dbReference type="ARBA" id="ARBA00022729"/>
    </source>
</evidence>
<evidence type="ECO:0000256" key="12">
    <source>
        <dbReference type="SAM" id="SignalP"/>
    </source>
</evidence>
<dbReference type="GO" id="GO:0072546">
    <property type="term" value="C:EMC complex"/>
    <property type="evidence" value="ECO:0007669"/>
    <property type="project" value="InterPro"/>
</dbReference>
<dbReference type="AlphaFoldDB" id="A0A2P2I5T1"/>
<protein>
    <recommendedName>
        <fullName evidence="4">ER membrane protein complex subunit 1</fullName>
    </recommendedName>
</protein>
<dbReference type="EMBL" id="IACF01003773">
    <property type="protein sequence ID" value="LAB69382.1"/>
    <property type="molecule type" value="mRNA"/>
</dbReference>